<protein>
    <recommendedName>
        <fullName evidence="2">histidine kinase</fullName>
        <ecNumber evidence="2">2.7.13.3</ecNumber>
    </recommendedName>
</protein>
<dbReference type="EMBL" id="JAWQEV010000006">
    <property type="protein sequence ID" value="MDW4574307.1"/>
    <property type="molecule type" value="Genomic_DNA"/>
</dbReference>
<keyword evidence="4" id="KW-0808">Transferase</keyword>
<keyword evidence="3" id="KW-0597">Phosphoprotein</keyword>
<dbReference type="CDD" id="cd16917">
    <property type="entry name" value="HATPase_UhpB-NarQ-NarX-like"/>
    <property type="match status" value="1"/>
</dbReference>
<keyword evidence="8" id="KW-0902">Two-component regulatory system</keyword>
<feature type="transmembrane region" description="Helical" evidence="9">
    <location>
        <begin position="22"/>
        <end position="43"/>
    </location>
</feature>
<dbReference type="InterPro" id="IPR036890">
    <property type="entry name" value="HATPase_C_sf"/>
</dbReference>
<keyword evidence="9" id="KW-0812">Transmembrane</keyword>
<keyword evidence="7" id="KW-0067">ATP-binding</keyword>
<evidence type="ECO:0000256" key="7">
    <source>
        <dbReference type="ARBA" id="ARBA00022840"/>
    </source>
</evidence>
<reference evidence="11 12" key="1">
    <citation type="submission" date="2023-11" db="EMBL/GenBank/DDBJ databases">
        <title>Draft genome sequence of Microbacterium arthrosphaerae JCM 30492.</title>
        <authorList>
            <person name="Zhang G."/>
            <person name="Ding Y."/>
        </authorList>
    </citation>
    <scope>NUCLEOTIDE SEQUENCE [LARGE SCALE GENOMIC DNA]</scope>
    <source>
        <strain evidence="11 12">JCM 30492</strain>
    </source>
</reference>
<evidence type="ECO:0000256" key="5">
    <source>
        <dbReference type="ARBA" id="ARBA00022741"/>
    </source>
</evidence>
<dbReference type="InterPro" id="IPR050482">
    <property type="entry name" value="Sensor_HK_TwoCompSys"/>
</dbReference>
<dbReference type="GO" id="GO:0016301">
    <property type="term" value="F:kinase activity"/>
    <property type="evidence" value="ECO:0007669"/>
    <property type="project" value="UniProtKB-KW"/>
</dbReference>
<sequence>MTVAARPALRRFARVGRVGRSVLILVLGALCDMYCVINVPGAATLTGGDEPQAQITRLGVMIALVAIACWTTVFVRVRIPIAVVAAGGLLMLVGVSYVLALVGVYHALIRWPRRTPLIGSLTVAAVALFVLREAFTAWGGALAWTFDNAPYTDASPVWNVAAAVIAVLSLGLVAGLVAYRRARIEASVSRVRADFEHERADALDMQVARQAERERIARDLHDGLGHRLSSVALAAGAFEAQAGTTVDPALTEWARTVRRQAHAALEDVRDVVGGLRSDAAGDEVLPPASLRGLAAMISELRAGGHRVDAYVVVEGIERLSPAVDAAAFRIVQESLTNAIKHAPGATVSLTVDAAPDRGVRVRVENALVPVATGVPSGGRGLLGIRERAASVDGTAWIGPHAGRFVTDVSLPWRDRP</sequence>
<comment type="caution">
    <text evidence="11">The sequence shown here is derived from an EMBL/GenBank/DDBJ whole genome shotgun (WGS) entry which is preliminary data.</text>
</comment>
<keyword evidence="5" id="KW-0547">Nucleotide-binding</keyword>
<accession>A0ABU4H4P2</accession>
<dbReference type="InterPro" id="IPR011712">
    <property type="entry name" value="Sig_transdc_His_kin_sub3_dim/P"/>
</dbReference>
<name>A0ABU4H4P2_9MICO</name>
<dbReference type="Gene3D" id="1.20.5.1930">
    <property type="match status" value="1"/>
</dbReference>
<feature type="transmembrane region" description="Helical" evidence="9">
    <location>
        <begin position="117"/>
        <end position="138"/>
    </location>
</feature>
<gene>
    <name evidence="11" type="ORF">R8Z58_16120</name>
</gene>
<evidence type="ECO:0000259" key="10">
    <source>
        <dbReference type="Pfam" id="PF07730"/>
    </source>
</evidence>
<evidence type="ECO:0000256" key="2">
    <source>
        <dbReference type="ARBA" id="ARBA00012438"/>
    </source>
</evidence>
<dbReference type="RefSeq" id="WP_318354804.1">
    <property type="nucleotide sequence ID" value="NZ_JAWQEV010000006.1"/>
</dbReference>
<evidence type="ECO:0000256" key="1">
    <source>
        <dbReference type="ARBA" id="ARBA00000085"/>
    </source>
</evidence>
<dbReference type="SUPFAM" id="SSF55874">
    <property type="entry name" value="ATPase domain of HSP90 chaperone/DNA topoisomerase II/histidine kinase"/>
    <property type="match status" value="1"/>
</dbReference>
<dbReference type="Gene3D" id="3.30.565.10">
    <property type="entry name" value="Histidine kinase-like ATPase, C-terminal domain"/>
    <property type="match status" value="1"/>
</dbReference>
<keyword evidence="6 11" id="KW-0418">Kinase</keyword>
<proteinExistence type="predicted"/>
<evidence type="ECO:0000313" key="11">
    <source>
        <dbReference type="EMBL" id="MDW4574307.1"/>
    </source>
</evidence>
<feature type="domain" description="Signal transduction histidine kinase subgroup 3 dimerisation and phosphoacceptor" evidence="10">
    <location>
        <begin position="212"/>
        <end position="278"/>
    </location>
</feature>
<keyword evidence="9" id="KW-0472">Membrane</keyword>
<evidence type="ECO:0000256" key="8">
    <source>
        <dbReference type="ARBA" id="ARBA00023012"/>
    </source>
</evidence>
<comment type="catalytic activity">
    <reaction evidence="1">
        <text>ATP + protein L-histidine = ADP + protein N-phospho-L-histidine.</text>
        <dbReference type="EC" id="2.7.13.3"/>
    </reaction>
</comment>
<evidence type="ECO:0000256" key="3">
    <source>
        <dbReference type="ARBA" id="ARBA00022553"/>
    </source>
</evidence>
<feature type="transmembrane region" description="Helical" evidence="9">
    <location>
        <begin position="81"/>
        <end position="105"/>
    </location>
</feature>
<dbReference type="PANTHER" id="PTHR24421">
    <property type="entry name" value="NITRATE/NITRITE SENSOR PROTEIN NARX-RELATED"/>
    <property type="match status" value="1"/>
</dbReference>
<keyword evidence="9" id="KW-1133">Transmembrane helix</keyword>
<dbReference type="EC" id="2.7.13.3" evidence="2"/>
<feature type="transmembrane region" description="Helical" evidence="9">
    <location>
        <begin position="55"/>
        <end position="75"/>
    </location>
</feature>
<feature type="transmembrane region" description="Helical" evidence="9">
    <location>
        <begin position="158"/>
        <end position="179"/>
    </location>
</feature>
<evidence type="ECO:0000313" key="12">
    <source>
        <dbReference type="Proteomes" id="UP001283109"/>
    </source>
</evidence>
<dbReference type="PANTHER" id="PTHR24421:SF10">
    <property type="entry name" value="NITRATE_NITRITE SENSOR PROTEIN NARQ"/>
    <property type="match status" value="1"/>
</dbReference>
<organism evidence="11 12">
    <name type="scientific">Microbacterium arthrosphaerae</name>
    <dbReference type="NCBI Taxonomy" id="792652"/>
    <lineage>
        <taxon>Bacteria</taxon>
        <taxon>Bacillati</taxon>
        <taxon>Actinomycetota</taxon>
        <taxon>Actinomycetes</taxon>
        <taxon>Micrococcales</taxon>
        <taxon>Microbacteriaceae</taxon>
        <taxon>Microbacterium</taxon>
    </lineage>
</organism>
<evidence type="ECO:0000256" key="9">
    <source>
        <dbReference type="SAM" id="Phobius"/>
    </source>
</evidence>
<evidence type="ECO:0000256" key="6">
    <source>
        <dbReference type="ARBA" id="ARBA00022777"/>
    </source>
</evidence>
<dbReference type="Proteomes" id="UP001283109">
    <property type="component" value="Unassembled WGS sequence"/>
</dbReference>
<keyword evidence="12" id="KW-1185">Reference proteome</keyword>
<evidence type="ECO:0000256" key="4">
    <source>
        <dbReference type="ARBA" id="ARBA00022679"/>
    </source>
</evidence>
<dbReference type="Pfam" id="PF07730">
    <property type="entry name" value="HisKA_3"/>
    <property type="match status" value="1"/>
</dbReference>